<keyword evidence="4" id="KW-1185">Reference proteome</keyword>
<feature type="compositionally biased region" description="Basic and acidic residues" evidence="1">
    <location>
        <begin position="114"/>
        <end position="124"/>
    </location>
</feature>
<evidence type="ECO:0000313" key="4">
    <source>
        <dbReference type="Proteomes" id="UP000815325"/>
    </source>
</evidence>
<feature type="transmembrane region" description="Helical" evidence="2">
    <location>
        <begin position="6"/>
        <end position="23"/>
    </location>
</feature>
<keyword evidence="2" id="KW-1133">Transmembrane helix</keyword>
<protein>
    <submittedName>
        <fullName evidence="3">Transmembrane protein 18-domain-containing protein</fullName>
    </submittedName>
</protein>
<name>A0ABQ7GR43_DUNSA</name>
<feature type="transmembrane region" description="Helical" evidence="2">
    <location>
        <begin position="71"/>
        <end position="100"/>
    </location>
</feature>
<dbReference type="EMBL" id="MU069629">
    <property type="protein sequence ID" value="KAF5837086.1"/>
    <property type="molecule type" value="Genomic_DNA"/>
</dbReference>
<evidence type="ECO:0000256" key="1">
    <source>
        <dbReference type="SAM" id="MobiDB-lite"/>
    </source>
</evidence>
<dbReference type="Proteomes" id="UP000815325">
    <property type="component" value="Unassembled WGS sequence"/>
</dbReference>
<comment type="caution">
    <text evidence="3">The sequence shown here is derived from an EMBL/GenBank/DDBJ whole genome shotgun (WGS) entry which is preliminary data.</text>
</comment>
<keyword evidence="2 3" id="KW-0812">Transmembrane</keyword>
<evidence type="ECO:0000313" key="3">
    <source>
        <dbReference type="EMBL" id="KAF5837086.1"/>
    </source>
</evidence>
<dbReference type="Pfam" id="PF14770">
    <property type="entry name" value="TMEM18"/>
    <property type="match status" value="1"/>
</dbReference>
<reference evidence="3" key="1">
    <citation type="submission" date="2017-08" db="EMBL/GenBank/DDBJ databases">
        <authorList>
            <person name="Polle J.E."/>
            <person name="Barry K."/>
            <person name="Cushman J."/>
            <person name="Schmutz J."/>
            <person name="Tran D."/>
            <person name="Hathwaick L.T."/>
            <person name="Yim W.C."/>
            <person name="Jenkins J."/>
            <person name="Mckie-Krisberg Z.M."/>
            <person name="Prochnik S."/>
            <person name="Lindquist E."/>
            <person name="Dockter R.B."/>
            <person name="Adam C."/>
            <person name="Molina H."/>
            <person name="Bunkerborg J."/>
            <person name="Jin E."/>
            <person name="Buchheim M."/>
            <person name="Magnuson J."/>
        </authorList>
    </citation>
    <scope>NUCLEOTIDE SEQUENCE</scope>
    <source>
        <strain evidence="3">CCAP 19/18</strain>
    </source>
</reference>
<feature type="transmembrane region" description="Helical" evidence="2">
    <location>
        <begin position="30"/>
        <end position="51"/>
    </location>
</feature>
<proteinExistence type="predicted"/>
<sequence length="141" mass="15949">MYEEPWIITILVFQMVLLTLSIMTRKKGGIQAALFVFACVIIYMGERLNALGAKHWDRFATQNYFDQNGSFFTTIVSGPLLVLLFIVLVNYLLSCVKLLVEAKRKELKFKARQRRADQAGKEGDIQSGNLAGGDDKRGKEE</sequence>
<accession>A0ABQ7GR43</accession>
<organism evidence="3 4">
    <name type="scientific">Dunaliella salina</name>
    <name type="common">Green alga</name>
    <name type="synonym">Protococcus salinus</name>
    <dbReference type="NCBI Taxonomy" id="3046"/>
    <lineage>
        <taxon>Eukaryota</taxon>
        <taxon>Viridiplantae</taxon>
        <taxon>Chlorophyta</taxon>
        <taxon>core chlorophytes</taxon>
        <taxon>Chlorophyceae</taxon>
        <taxon>CS clade</taxon>
        <taxon>Chlamydomonadales</taxon>
        <taxon>Dunaliellaceae</taxon>
        <taxon>Dunaliella</taxon>
    </lineage>
</organism>
<evidence type="ECO:0000256" key="2">
    <source>
        <dbReference type="SAM" id="Phobius"/>
    </source>
</evidence>
<keyword evidence="2" id="KW-0472">Membrane</keyword>
<gene>
    <name evidence="3" type="ORF">DUNSADRAFT_4867</name>
</gene>
<feature type="region of interest" description="Disordered" evidence="1">
    <location>
        <begin position="110"/>
        <end position="141"/>
    </location>
</feature>
<dbReference type="InterPro" id="IPR026721">
    <property type="entry name" value="TMEM18"/>
</dbReference>